<reference evidence="2" key="2">
    <citation type="submission" date="2015-06" db="UniProtKB">
        <authorList>
            <consortium name="EnsemblProtists"/>
        </authorList>
    </citation>
    <scope>IDENTIFICATION</scope>
    <source>
        <strain evidence="2">Pr102</strain>
    </source>
</reference>
<evidence type="ECO:0000313" key="3">
    <source>
        <dbReference type="Proteomes" id="UP000005238"/>
    </source>
</evidence>
<dbReference type="EnsemblProtists" id="Phyra74277">
    <property type="protein sequence ID" value="Phyra74277"/>
    <property type="gene ID" value="Phyra74277"/>
</dbReference>
<proteinExistence type="predicted"/>
<evidence type="ECO:0000313" key="2">
    <source>
        <dbReference type="EnsemblProtists" id="Phyra74277"/>
    </source>
</evidence>
<dbReference type="GeneID" id="94222287"/>
<name>H3GF19_PHYRM</name>
<protein>
    <submittedName>
        <fullName evidence="2">Uncharacterized protein</fullName>
    </submittedName>
</protein>
<dbReference type="OrthoDB" id="114636at2759"/>
<dbReference type="OMA" id="VDYWKDS"/>
<dbReference type="VEuPathDB" id="FungiDB:KRP22_11365"/>
<reference evidence="3" key="1">
    <citation type="journal article" date="2006" name="Science">
        <title>Phytophthora genome sequences uncover evolutionary origins and mechanisms of pathogenesis.</title>
        <authorList>
            <person name="Tyler B.M."/>
            <person name="Tripathy S."/>
            <person name="Zhang X."/>
            <person name="Dehal P."/>
            <person name="Jiang R.H."/>
            <person name="Aerts A."/>
            <person name="Arredondo F.D."/>
            <person name="Baxter L."/>
            <person name="Bensasson D."/>
            <person name="Beynon J.L."/>
            <person name="Chapman J."/>
            <person name="Damasceno C.M."/>
            <person name="Dorrance A.E."/>
            <person name="Dou D."/>
            <person name="Dickerman A.W."/>
            <person name="Dubchak I.L."/>
            <person name="Garbelotto M."/>
            <person name="Gijzen M."/>
            <person name="Gordon S.G."/>
            <person name="Govers F."/>
            <person name="Grunwald N.J."/>
            <person name="Huang W."/>
            <person name="Ivors K.L."/>
            <person name="Jones R.W."/>
            <person name="Kamoun S."/>
            <person name="Krampis K."/>
            <person name="Lamour K.H."/>
            <person name="Lee M.K."/>
            <person name="McDonald W.H."/>
            <person name="Medina M."/>
            <person name="Meijer H.J."/>
            <person name="Nordberg E.K."/>
            <person name="Maclean D.J."/>
            <person name="Ospina-Giraldo M.D."/>
            <person name="Morris P.F."/>
            <person name="Phuntumart V."/>
            <person name="Putnam N.H."/>
            <person name="Rash S."/>
            <person name="Rose J.K."/>
            <person name="Sakihama Y."/>
            <person name="Salamov A.A."/>
            <person name="Savidor A."/>
            <person name="Scheuring C.F."/>
            <person name="Smith B.M."/>
            <person name="Sobral B.W."/>
            <person name="Terry A."/>
            <person name="Torto-Alalibo T.A."/>
            <person name="Win J."/>
            <person name="Xu Z."/>
            <person name="Zhang H."/>
            <person name="Grigoriev I.V."/>
            <person name="Rokhsar D.S."/>
            <person name="Boore J.L."/>
        </authorList>
    </citation>
    <scope>NUCLEOTIDE SEQUENCE [LARGE SCALE GENOMIC DNA]</scope>
    <source>
        <strain evidence="3">Pr102</strain>
    </source>
</reference>
<feature type="region of interest" description="Disordered" evidence="1">
    <location>
        <begin position="166"/>
        <end position="219"/>
    </location>
</feature>
<dbReference type="EMBL" id="DS566004">
    <property type="status" value="NOT_ANNOTATED_CDS"/>
    <property type="molecule type" value="Genomic_DNA"/>
</dbReference>
<dbReference type="InParanoid" id="H3GF19"/>
<dbReference type="HOGENOM" id="CLU_063992_0_0_1"/>
<dbReference type="VEuPathDB" id="FungiDB:KRP23_1804"/>
<accession>H3GF19</accession>
<keyword evidence="3" id="KW-1185">Reference proteome</keyword>
<dbReference type="Proteomes" id="UP000005238">
    <property type="component" value="Unassembled WGS sequence"/>
</dbReference>
<evidence type="ECO:0000256" key="1">
    <source>
        <dbReference type="SAM" id="MobiDB-lite"/>
    </source>
</evidence>
<sequence length="286" mass="31622">MADLVPRLMDYVETFPPDGDVDEFKSQLSGCTHRDLRTACSRFNLPGVRKQNKKGGFISLLVSYWKGEAVPSSEGNYLSEQPANHDNLSDVMNEATDVTHFVQVFPPEGDIDELRDQLNGCKARTLRSACVLLELHPKKNHAKPNFVALLVDYWKDSVACTPQKVSAQSTVTPKAGKAPVPNATPQTNKKTTKGEDKGEKRHTKRVREEVEKKKEAPKKKKVLERTGDIFEEEKSDIMAASLEKAKVVKEWASAMEILSRVDGSAESIASIRALIGGVVDSAMTEL</sequence>
<organism evidence="2 3">
    <name type="scientific">Phytophthora ramorum</name>
    <name type="common">Sudden oak death agent</name>
    <dbReference type="NCBI Taxonomy" id="164328"/>
    <lineage>
        <taxon>Eukaryota</taxon>
        <taxon>Sar</taxon>
        <taxon>Stramenopiles</taxon>
        <taxon>Oomycota</taxon>
        <taxon>Peronosporomycetes</taxon>
        <taxon>Peronosporales</taxon>
        <taxon>Peronosporaceae</taxon>
        <taxon>Phytophthora</taxon>
    </lineage>
</organism>
<dbReference type="eggNOG" id="ENOG502SNP8">
    <property type="taxonomic scope" value="Eukaryota"/>
</dbReference>
<dbReference type="RefSeq" id="XP_067749137.1">
    <property type="nucleotide sequence ID" value="XM_067886459.1"/>
</dbReference>
<dbReference type="AlphaFoldDB" id="H3GF19"/>